<keyword evidence="8 11" id="KW-0472">Membrane</keyword>
<dbReference type="Pfam" id="PF02167">
    <property type="entry name" value="Cytochrom_C1"/>
    <property type="match status" value="1"/>
</dbReference>
<evidence type="ECO:0000256" key="5">
    <source>
        <dbReference type="ARBA" id="ARBA00022723"/>
    </source>
</evidence>
<keyword evidence="4 11" id="KW-0812">Transmembrane</keyword>
<keyword evidence="5 9" id="KW-0479">Metal-binding</keyword>
<dbReference type="Gene3D" id="1.20.5.100">
    <property type="entry name" value="Cytochrome c1, transmembrane anchor, C-terminal"/>
    <property type="match status" value="1"/>
</dbReference>
<dbReference type="InterPro" id="IPR009056">
    <property type="entry name" value="Cyt_c-like_dom"/>
</dbReference>
<evidence type="ECO:0000256" key="9">
    <source>
        <dbReference type="PIRSR" id="PIRSR602326-1"/>
    </source>
</evidence>
<feature type="chain" id="PRO_5018248474" description="Cytochrome c1" evidence="12">
    <location>
        <begin position="24"/>
        <end position="386"/>
    </location>
</feature>
<feature type="compositionally biased region" description="Acidic residues" evidence="10">
    <location>
        <begin position="108"/>
        <end position="126"/>
    </location>
</feature>
<feature type="compositionally biased region" description="Low complexity" evidence="10">
    <location>
        <begin position="230"/>
        <end position="240"/>
    </location>
</feature>
<dbReference type="GO" id="GO:0009055">
    <property type="term" value="F:electron transfer activity"/>
    <property type="evidence" value="ECO:0007669"/>
    <property type="project" value="InterPro"/>
</dbReference>
<keyword evidence="6 11" id="KW-1133">Transmembrane helix</keyword>
<proteinExistence type="predicted"/>
<evidence type="ECO:0000256" key="6">
    <source>
        <dbReference type="ARBA" id="ARBA00022989"/>
    </source>
</evidence>
<evidence type="ECO:0000256" key="7">
    <source>
        <dbReference type="ARBA" id="ARBA00023004"/>
    </source>
</evidence>
<feature type="signal peptide" evidence="12">
    <location>
        <begin position="1"/>
        <end position="23"/>
    </location>
</feature>
<feature type="binding site" description="covalent" evidence="9">
    <location>
        <position position="175"/>
    </location>
    <ligand>
        <name>heme c</name>
        <dbReference type="ChEBI" id="CHEBI:61717"/>
    </ligand>
</feature>
<dbReference type="GO" id="GO:0020037">
    <property type="term" value="F:heme binding"/>
    <property type="evidence" value="ECO:0007669"/>
    <property type="project" value="InterPro"/>
</dbReference>
<dbReference type="InterPro" id="IPR036909">
    <property type="entry name" value="Cyt_c-like_dom_sf"/>
</dbReference>
<feature type="domain" description="Cytochrome c" evidence="13">
    <location>
        <begin position="158"/>
        <end position="310"/>
    </location>
</feature>
<evidence type="ECO:0000256" key="4">
    <source>
        <dbReference type="ARBA" id="ARBA00022692"/>
    </source>
</evidence>
<keyword evidence="12" id="KW-0732">Signal</keyword>
<feature type="binding site" description="covalent" evidence="9">
    <location>
        <position position="174"/>
    </location>
    <ligand>
        <name>heme c</name>
        <dbReference type="ChEBI" id="CHEBI:61717"/>
    </ligand>
</feature>
<comment type="caution">
    <text evidence="14">The sequence shown here is derived from an EMBL/GenBank/DDBJ whole genome shotgun (WGS) entry which is preliminary data.</text>
</comment>
<dbReference type="Gene3D" id="1.10.760.10">
    <property type="entry name" value="Cytochrome c-like domain"/>
    <property type="match status" value="1"/>
</dbReference>
<keyword evidence="15" id="KW-1185">Reference proteome</keyword>
<keyword evidence="7 9" id="KW-0408">Iron</keyword>
<evidence type="ECO:0000256" key="2">
    <source>
        <dbReference type="ARBA" id="ARBA00016165"/>
    </source>
</evidence>
<name>A0A3L7JLW1_9HYPH</name>
<dbReference type="PANTHER" id="PTHR10266">
    <property type="entry name" value="CYTOCHROME C1"/>
    <property type="match status" value="1"/>
</dbReference>
<dbReference type="InterPro" id="IPR002326">
    <property type="entry name" value="Cyt_c1"/>
</dbReference>
<comment type="subcellular location">
    <subcellularLocation>
        <location evidence="1">Membrane</location>
    </subcellularLocation>
</comment>
<feature type="compositionally biased region" description="Low complexity" evidence="10">
    <location>
        <begin position="27"/>
        <end position="41"/>
    </location>
</feature>
<sequence>MNNLLKGLVGVGLGLGVATVVFAQDQTEQPAATEQAAPADETAGEDTGAASDTAAQDETAPATSEGEDATAAGGEGEAVADDEGDAAAADAEADADTSVPEDGAASAADEEGEQDATAEGEEEHEGEGEASHTQHYPIKKPMHVDWSFAGPFGHYDIGQLQRGLKIYKEVCSACHSMKRVAFRDLEELGYSEAQVKTFAADYEVEDGPNADGDMFTRPATGSDRFPSPFPNEEAAAAANNGAAPPDFSLLAKARAVERGFPHFIFDIFTGYAENGPDYIYSLLHGYDEETPEHIELPDGVNYNPYFISAAGLAMAKPIFEGMVDYDDGSPQTLDQYSKDIAAFMMWAAEPKLEQRKKIGLRVMLFLVLFGALLWLTKRKVWHSVKH</sequence>
<feature type="binding site" description="covalent" evidence="9">
    <location>
        <position position="171"/>
    </location>
    <ligand>
        <name>heme c</name>
        <dbReference type="ChEBI" id="CHEBI:61717"/>
    </ligand>
</feature>
<dbReference type="GO" id="GO:0016020">
    <property type="term" value="C:membrane"/>
    <property type="evidence" value="ECO:0007669"/>
    <property type="project" value="UniProtKB-SubCell"/>
</dbReference>
<dbReference type="PRINTS" id="PR00603">
    <property type="entry name" value="CYTOCHROMEC1"/>
</dbReference>
<dbReference type="PANTHER" id="PTHR10266:SF3">
    <property type="entry name" value="CYTOCHROME C1, HEME PROTEIN, MITOCHONDRIAL"/>
    <property type="match status" value="1"/>
</dbReference>
<evidence type="ECO:0000256" key="10">
    <source>
        <dbReference type="SAM" id="MobiDB-lite"/>
    </source>
</evidence>
<evidence type="ECO:0000313" key="15">
    <source>
        <dbReference type="Proteomes" id="UP000281094"/>
    </source>
</evidence>
<organism evidence="14 15">
    <name type="scientific">Notoacmeibacter ruber</name>
    <dbReference type="NCBI Taxonomy" id="2670375"/>
    <lineage>
        <taxon>Bacteria</taxon>
        <taxon>Pseudomonadati</taxon>
        <taxon>Pseudomonadota</taxon>
        <taxon>Alphaproteobacteria</taxon>
        <taxon>Hyphomicrobiales</taxon>
        <taxon>Notoacmeibacteraceae</taxon>
        <taxon>Notoacmeibacter</taxon>
    </lineage>
</organism>
<accession>A0A3L7JLW1</accession>
<protein>
    <recommendedName>
        <fullName evidence="2">Cytochrome c1</fullName>
    </recommendedName>
</protein>
<reference evidence="14 15" key="1">
    <citation type="submission" date="2018-10" db="EMBL/GenBank/DDBJ databases">
        <title>Notoacmeibacter sp. M2BS9Y-3-1, whole genome shotgun sequence.</title>
        <authorList>
            <person name="Tuo L."/>
        </authorList>
    </citation>
    <scope>NUCLEOTIDE SEQUENCE [LARGE SCALE GENOMIC DNA]</scope>
    <source>
        <strain evidence="14 15">M2BS9Y-3-1</strain>
    </source>
</reference>
<dbReference type="PROSITE" id="PS51007">
    <property type="entry name" value="CYTC"/>
    <property type="match status" value="1"/>
</dbReference>
<dbReference type="GO" id="GO:0046872">
    <property type="term" value="F:metal ion binding"/>
    <property type="evidence" value="ECO:0007669"/>
    <property type="project" value="UniProtKB-KW"/>
</dbReference>
<feature type="compositionally biased region" description="Acidic residues" evidence="10">
    <location>
        <begin position="78"/>
        <end position="95"/>
    </location>
</feature>
<feature type="region of interest" description="Disordered" evidence="10">
    <location>
        <begin position="27"/>
        <end position="137"/>
    </location>
</feature>
<evidence type="ECO:0000256" key="3">
    <source>
        <dbReference type="ARBA" id="ARBA00022617"/>
    </source>
</evidence>
<feature type="region of interest" description="Disordered" evidence="10">
    <location>
        <begin position="207"/>
        <end position="240"/>
    </location>
</feature>
<feature type="binding site" description="covalent" evidence="9">
    <location>
        <position position="314"/>
    </location>
    <ligand>
        <name>heme c</name>
        <dbReference type="ChEBI" id="CHEBI:61717"/>
    </ligand>
</feature>
<evidence type="ECO:0000256" key="8">
    <source>
        <dbReference type="ARBA" id="ARBA00023136"/>
    </source>
</evidence>
<dbReference type="EMBL" id="RCWN01000001">
    <property type="protein sequence ID" value="RLQ89522.1"/>
    <property type="molecule type" value="Genomic_DNA"/>
</dbReference>
<dbReference type="Proteomes" id="UP000281094">
    <property type="component" value="Unassembled WGS sequence"/>
</dbReference>
<evidence type="ECO:0000256" key="12">
    <source>
        <dbReference type="SAM" id="SignalP"/>
    </source>
</evidence>
<dbReference type="SUPFAM" id="SSF46626">
    <property type="entry name" value="Cytochrome c"/>
    <property type="match status" value="1"/>
</dbReference>
<evidence type="ECO:0000313" key="14">
    <source>
        <dbReference type="EMBL" id="RLQ89522.1"/>
    </source>
</evidence>
<evidence type="ECO:0000259" key="13">
    <source>
        <dbReference type="PROSITE" id="PS51007"/>
    </source>
</evidence>
<comment type="cofactor">
    <cofactor evidence="9">
        <name>heme c</name>
        <dbReference type="ChEBI" id="CHEBI:61717"/>
    </cofactor>
    <text evidence="9">Binds 1 heme c group covalently per subunit.</text>
</comment>
<gene>
    <name evidence="14" type="ORF">D8780_09105</name>
</gene>
<feature type="transmembrane region" description="Helical" evidence="11">
    <location>
        <begin position="358"/>
        <end position="376"/>
    </location>
</feature>
<evidence type="ECO:0000256" key="1">
    <source>
        <dbReference type="ARBA" id="ARBA00004370"/>
    </source>
</evidence>
<evidence type="ECO:0000256" key="11">
    <source>
        <dbReference type="SAM" id="Phobius"/>
    </source>
</evidence>
<dbReference type="AlphaFoldDB" id="A0A3L7JLW1"/>
<keyword evidence="3 9" id="KW-0349">Heme</keyword>